<proteinExistence type="predicted"/>
<evidence type="ECO:0000313" key="2">
    <source>
        <dbReference type="EMBL" id="VAV90762.1"/>
    </source>
</evidence>
<gene>
    <name evidence="2" type="ORF">MNBD_ALPHA06-649</name>
</gene>
<dbReference type="AlphaFoldDB" id="A0A3B0RFQ6"/>
<evidence type="ECO:0000259" key="1">
    <source>
        <dbReference type="Pfam" id="PF16694"/>
    </source>
</evidence>
<dbReference type="InterPro" id="IPR032033">
    <property type="entry name" value="Cytochrome_P460"/>
</dbReference>
<protein>
    <submittedName>
        <fullName evidence="2">Putative cytochrome P460</fullName>
    </submittedName>
</protein>
<dbReference type="Gene3D" id="3.50.70.20">
    <property type="entry name" value="Cytochrome P460"/>
    <property type="match status" value="1"/>
</dbReference>
<dbReference type="CDD" id="cd20753">
    <property type="entry name" value="cyt_P460_Mc-like"/>
    <property type="match status" value="1"/>
</dbReference>
<dbReference type="InterPro" id="IPR038142">
    <property type="entry name" value="Cytochrome_P460_sp"/>
</dbReference>
<dbReference type="Pfam" id="PF16694">
    <property type="entry name" value="Cytochrome_P460"/>
    <property type="match status" value="1"/>
</dbReference>
<name>A0A3B0RFQ6_9ZZZZ</name>
<dbReference type="PROSITE" id="PS51257">
    <property type="entry name" value="PROKAR_LIPOPROTEIN"/>
    <property type="match status" value="1"/>
</dbReference>
<dbReference type="EMBL" id="UOEE01000116">
    <property type="protein sequence ID" value="VAV90762.1"/>
    <property type="molecule type" value="Genomic_DNA"/>
</dbReference>
<reference evidence="2" key="1">
    <citation type="submission" date="2018-06" db="EMBL/GenBank/DDBJ databases">
        <authorList>
            <person name="Zhirakovskaya E."/>
        </authorList>
    </citation>
    <scope>NUCLEOTIDE SEQUENCE</scope>
</reference>
<sequence>MPRQIIYLLGFCLILIVSGCSRSGAETDMVAAAPGGISLPEGYQDWPVIAVSHRTDNNSLRAILGNEIAIKAARSGQTNPWPEGSILGKLVWKDTVHEDDWPKATVPGAFVHAEFMFKNTEKYPQTGGWGFARWRGEEQIPYGEDESFAQECFACHTPMKDRDYVFTRPAKLP</sequence>
<organism evidence="2">
    <name type="scientific">hydrothermal vent metagenome</name>
    <dbReference type="NCBI Taxonomy" id="652676"/>
    <lineage>
        <taxon>unclassified sequences</taxon>
        <taxon>metagenomes</taxon>
        <taxon>ecological metagenomes</taxon>
    </lineage>
</organism>
<accession>A0A3B0RFQ6</accession>
<feature type="domain" description="Cytochrome P460" evidence="1">
    <location>
        <begin position="40"/>
        <end position="167"/>
    </location>
</feature>